<organism evidence="1 3">
    <name type="scientific">Candidatus Chlorohelix allophototropha</name>
    <dbReference type="NCBI Taxonomy" id="3003348"/>
    <lineage>
        <taxon>Bacteria</taxon>
        <taxon>Bacillati</taxon>
        <taxon>Chloroflexota</taxon>
        <taxon>Chloroflexia</taxon>
        <taxon>Candidatus Chloroheliales</taxon>
        <taxon>Candidatus Chloroheliaceae</taxon>
        <taxon>Candidatus Chlorohelix</taxon>
    </lineage>
</organism>
<evidence type="ECO:0000313" key="4">
    <source>
        <dbReference type="Proteomes" id="UP001431572"/>
    </source>
</evidence>
<protein>
    <submittedName>
        <fullName evidence="1">Uncharacterized protein</fullName>
    </submittedName>
</protein>
<reference evidence="1 3" key="1">
    <citation type="submission" date="2020-06" db="EMBL/GenBank/DDBJ databases">
        <title>Anoxygenic phototrophic Chloroflexota member uses a Type I reaction center.</title>
        <authorList>
            <person name="Tsuji J.M."/>
            <person name="Shaw N.A."/>
            <person name="Nagashima S."/>
            <person name="Venkiteswaran J."/>
            <person name="Schiff S.L."/>
            <person name="Hanada S."/>
            <person name="Tank M."/>
            <person name="Neufeld J.D."/>
        </authorList>
    </citation>
    <scope>NUCLEOTIDE SEQUENCE [LARGE SCALE GENOMIC DNA]</scope>
    <source>
        <strain evidence="1">L227-S17</strain>
    </source>
</reference>
<keyword evidence="4" id="KW-1185">Reference proteome</keyword>
<dbReference type="AlphaFoldDB" id="A0A8T7LZE0"/>
<dbReference type="Proteomes" id="UP001431572">
    <property type="component" value="Chromosome 1"/>
</dbReference>
<accession>A0A8T7LZE0</accession>
<dbReference type="EMBL" id="CP128399">
    <property type="protein sequence ID" value="WJW65831.1"/>
    <property type="molecule type" value="Genomic_DNA"/>
</dbReference>
<name>A0A8T7LZE0_9CHLR</name>
<reference evidence="2" key="2">
    <citation type="journal article" date="2024" name="Nature">
        <title>Anoxygenic phototroph of the Chloroflexota uses a type I reaction centre.</title>
        <authorList>
            <person name="Tsuji J.M."/>
            <person name="Shaw N.A."/>
            <person name="Nagashima S."/>
            <person name="Venkiteswaran J.J."/>
            <person name="Schiff S.L."/>
            <person name="Watanabe T."/>
            <person name="Fukui M."/>
            <person name="Hanada S."/>
            <person name="Tank M."/>
            <person name="Neufeld J.D."/>
        </authorList>
    </citation>
    <scope>NUCLEOTIDE SEQUENCE</scope>
    <source>
        <strain evidence="2">L227-S17</strain>
    </source>
</reference>
<evidence type="ECO:0000313" key="2">
    <source>
        <dbReference type="EMBL" id="WJW65831.1"/>
    </source>
</evidence>
<proteinExistence type="predicted"/>
<gene>
    <name evidence="1" type="ORF">HXX08_11340</name>
    <name evidence="2" type="ORF">OZ401_001610</name>
</gene>
<evidence type="ECO:0000313" key="3">
    <source>
        <dbReference type="Proteomes" id="UP000521676"/>
    </source>
</evidence>
<dbReference type="EMBL" id="JACATZ010000001">
    <property type="protein sequence ID" value="NWJ46463.1"/>
    <property type="molecule type" value="Genomic_DNA"/>
</dbReference>
<dbReference type="RefSeq" id="WP_341467716.1">
    <property type="nucleotide sequence ID" value="NZ_CP128399.1"/>
</dbReference>
<dbReference type="Proteomes" id="UP000521676">
    <property type="component" value="Unassembled WGS sequence"/>
</dbReference>
<sequence length="75" mass="8141">MAATLQYKVKHTMLSSVKNAKDPESNHREGDIVTMDELGGVEVVKRLLELGAIESYVDVNALVQKELAAASGDKK</sequence>
<evidence type="ECO:0000313" key="1">
    <source>
        <dbReference type="EMBL" id="NWJ46463.1"/>
    </source>
</evidence>